<protein>
    <submittedName>
        <fullName evidence="2">Uncharacterized protein</fullName>
    </submittedName>
</protein>
<feature type="compositionally biased region" description="Polar residues" evidence="1">
    <location>
        <begin position="1"/>
        <end position="11"/>
    </location>
</feature>
<comment type="caution">
    <text evidence="2">The sequence shown here is derived from an EMBL/GenBank/DDBJ whole genome shotgun (WGS) entry which is preliminary data.</text>
</comment>
<feature type="compositionally biased region" description="Basic and acidic residues" evidence="1">
    <location>
        <begin position="13"/>
        <end position="27"/>
    </location>
</feature>
<evidence type="ECO:0000313" key="2">
    <source>
        <dbReference type="EMBL" id="MCK0531583.1"/>
    </source>
</evidence>
<name>A0ABT0DWS8_9SPHN</name>
<accession>A0ABT0DWS8</accession>
<evidence type="ECO:0000313" key="3">
    <source>
        <dbReference type="Proteomes" id="UP001203512"/>
    </source>
</evidence>
<keyword evidence="3" id="KW-1185">Reference proteome</keyword>
<dbReference type="RefSeq" id="WP_247231162.1">
    <property type="nucleotide sequence ID" value="NZ_JALKHS010000006.1"/>
</dbReference>
<dbReference type="EMBL" id="JALKHS010000006">
    <property type="protein sequence ID" value="MCK0531583.1"/>
    <property type="molecule type" value="Genomic_DNA"/>
</dbReference>
<feature type="region of interest" description="Disordered" evidence="1">
    <location>
        <begin position="1"/>
        <end position="27"/>
    </location>
</feature>
<proteinExistence type="predicted"/>
<dbReference type="Proteomes" id="UP001203512">
    <property type="component" value="Unassembled WGS sequence"/>
</dbReference>
<evidence type="ECO:0000256" key="1">
    <source>
        <dbReference type="SAM" id="MobiDB-lite"/>
    </source>
</evidence>
<organism evidence="2 3">
    <name type="scientific">Sphingobium agri</name>
    <dbReference type="NCBI Taxonomy" id="2933566"/>
    <lineage>
        <taxon>Bacteria</taxon>
        <taxon>Pseudomonadati</taxon>
        <taxon>Pseudomonadota</taxon>
        <taxon>Alphaproteobacteria</taxon>
        <taxon>Sphingomonadales</taxon>
        <taxon>Sphingomonadaceae</taxon>
        <taxon>Sphingobium</taxon>
    </lineage>
</organism>
<sequence>MDGSEIRSQIDNFLERRQEERDRKSPLEAYRDEITKVGANINEQIQSVAVDGLQMFNDGLVEAIMNSENLGDVFGNVAKSIIADLRHY</sequence>
<reference evidence="2 3" key="1">
    <citation type="submission" date="2022-04" db="EMBL/GenBank/DDBJ databases">
        <authorList>
            <person name="Huq M.A."/>
        </authorList>
    </citation>
    <scope>NUCLEOTIDE SEQUENCE [LARGE SCALE GENOMIC DNA]</scope>
    <source>
        <strain evidence="2 3">MAH-33</strain>
    </source>
</reference>
<gene>
    <name evidence="2" type="ORF">MU848_08335</name>
</gene>